<accession>A0AAN6SWI4</accession>
<dbReference type="AlphaFoldDB" id="A0AAN6SWI4"/>
<protein>
    <submittedName>
        <fullName evidence="4">Uncharacterized protein</fullName>
    </submittedName>
</protein>
<reference evidence="5" key="1">
    <citation type="journal article" date="2023" name="Mol. Phylogenet. Evol.">
        <title>Genome-scale phylogeny and comparative genomics of the fungal order Sordariales.</title>
        <authorList>
            <person name="Hensen N."/>
            <person name="Bonometti L."/>
            <person name="Westerberg I."/>
            <person name="Brannstrom I.O."/>
            <person name="Guillou S."/>
            <person name="Cros-Aarteil S."/>
            <person name="Calhoun S."/>
            <person name="Haridas S."/>
            <person name="Kuo A."/>
            <person name="Mondo S."/>
            <person name="Pangilinan J."/>
            <person name="Riley R."/>
            <person name="LaButti K."/>
            <person name="Andreopoulos B."/>
            <person name="Lipzen A."/>
            <person name="Chen C."/>
            <person name="Yan M."/>
            <person name="Daum C."/>
            <person name="Ng V."/>
            <person name="Clum A."/>
            <person name="Steindorff A."/>
            <person name="Ohm R.A."/>
            <person name="Martin F."/>
            <person name="Silar P."/>
            <person name="Natvig D.O."/>
            <person name="Lalanne C."/>
            <person name="Gautier V."/>
            <person name="Ament-Velasquez S.L."/>
            <person name="Kruys A."/>
            <person name="Hutchinson M.I."/>
            <person name="Powell A.J."/>
            <person name="Barry K."/>
            <person name="Miller A.N."/>
            <person name="Grigoriev I.V."/>
            <person name="Debuchy R."/>
            <person name="Gladieux P."/>
            <person name="Hiltunen Thoren M."/>
            <person name="Johannesson H."/>
        </authorList>
    </citation>
    <scope>NUCLEOTIDE SEQUENCE [LARGE SCALE GENOMIC DNA]</scope>
    <source>
        <strain evidence="5">CBS 284.82</strain>
    </source>
</reference>
<feature type="domain" description="HAM1-like N-terminal" evidence="3">
    <location>
        <begin position="3"/>
        <end position="627"/>
    </location>
</feature>
<dbReference type="Proteomes" id="UP001303115">
    <property type="component" value="Unassembled WGS sequence"/>
</dbReference>
<dbReference type="EMBL" id="MU854317">
    <property type="protein sequence ID" value="KAK4044678.1"/>
    <property type="molecule type" value="Genomic_DNA"/>
</dbReference>
<feature type="compositionally biased region" description="Low complexity" evidence="1">
    <location>
        <begin position="218"/>
        <end position="233"/>
    </location>
</feature>
<feature type="compositionally biased region" description="Basic and acidic residues" evidence="1">
    <location>
        <begin position="265"/>
        <end position="287"/>
    </location>
</feature>
<feature type="region of interest" description="Disordered" evidence="1">
    <location>
        <begin position="166"/>
        <end position="287"/>
    </location>
</feature>
<dbReference type="PANTHER" id="PTHR31138:SF1">
    <property type="entry name" value="PDZ DOMAIN-CONTAINING PROTEIN"/>
    <property type="match status" value="1"/>
</dbReference>
<comment type="caution">
    <text evidence="4">The sequence shown here is derived from an EMBL/GenBank/DDBJ whole genome shotgun (WGS) entry which is preliminary data.</text>
</comment>
<gene>
    <name evidence="4" type="ORF">C8A01DRAFT_11998</name>
</gene>
<feature type="domain" description="HAM1-like C-terminal" evidence="2">
    <location>
        <begin position="640"/>
        <end position="798"/>
    </location>
</feature>
<name>A0AAN6SWI4_9PEZI</name>
<keyword evidence="5" id="KW-1185">Reference proteome</keyword>
<dbReference type="Gene3D" id="3.15.10.10">
    <property type="entry name" value="Bactericidal permeability-increasing protein, domain 1"/>
    <property type="match status" value="1"/>
</dbReference>
<evidence type="ECO:0000256" key="1">
    <source>
        <dbReference type="SAM" id="MobiDB-lite"/>
    </source>
</evidence>
<sequence>MAPNVNKPTDIKQKEADVNRKLQIYGIISAFKAGKVPSNDQIDVALNSFLASKALSSPSQKLSPEGQALVADAKEVVKQAKHLLLSKNDGNLLQDFIWQTQQFDPKAVSTPGAPLSKEQAQQHGNQALDGLRTLGTLIITNGQFRKLLKDATILLRDMAGDAATNAAARVRPSQEDLAQIDHPAQDNTWHDAPDMSKGSMKGKLQDYYKGNPKEDVRAAAAEGASGAHPSGSSDPRDLAATAAHDRQTGASSGVNATGGAVTAKDALKRNVNENVDDETKEKARARRDEYRERTRNYFSRKVPQERRDQTIWRLKKMVLECQQHPDYYQAVQTLLDLAEEYGDHANRLARGGSGTVKDARSGLVQAETDLKTLIERFANGTSTDDLWSSINTIYDDADRDPQLRNWFKSLNQYVRRCLQEQGYILDDESNAQWNRLYDEGNYLLRNKYRGHTDRIVDEIKFLADQFDQDPQNKAFAASLTKLFTDLGNDDNGKATFKPHLVKDLTDVILPAIFENVAYIPVPRIEYSDPQFDAIIENLVLESDNFMPNVLEIASENYMRFGRKKIASNSKHSVDVKVAGIQMDLRDVSYYIKRKQGFPSITDQGVANFLLAGDGFTFRMKLSSPDERDKQSFFKVDKVDVAVNNLNIKLVKSSHKMLFGLFKPLMLKVLRPGVQKALEKAIKDQAAKLDGILFEIKQEADRALEQAREDPERTPNIYNRYVSAAQKKVLQGKSKAEGAVADKKVNYAITKEDSIFPNVHLPGGISSKATEYRDLARKGDKWESPVFSLGSAAKSRDLPPAPKVVRKPHQTATPGNVHAAANGNTHGGFGGQGGALDGSAFTGGGNGGAALNGGGNTLNGNNLNGNTLNGGNHSLNGGFKAHTPAFDPTAPAAY</sequence>
<dbReference type="PANTHER" id="PTHR31138">
    <property type="entry name" value="CHROMOSOME 19, WHOLE GENOME SHOTGUN SEQUENCE"/>
    <property type="match status" value="1"/>
</dbReference>
<evidence type="ECO:0000259" key="2">
    <source>
        <dbReference type="Pfam" id="PF14613"/>
    </source>
</evidence>
<organism evidence="4 5">
    <name type="scientific">Parachaetomium inaequale</name>
    <dbReference type="NCBI Taxonomy" id="2588326"/>
    <lineage>
        <taxon>Eukaryota</taxon>
        <taxon>Fungi</taxon>
        <taxon>Dikarya</taxon>
        <taxon>Ascomycota</taxon>
        <taxon>Pezizomycotina</taxon>
        <taxon>Sordariomycetes</taxon>
        <taxon>Sordariomycetidae</taxon>
        <taxon>Sordariales</taxon>
        <taxon>Chaetomiaceae</taxon>
        <taxon>Parachaetomium</taxon>
    </lineage>
</organism>
<dbReference type="InterPro" id="IPR045967">
    <property type="entry name" value="HAM1-like_N"/>
</dbReference>
<dbReference type="InterPro" id="IPR027842">
    <property type="entry name" value="HAM1-like_C"/>
</dbReference>
<evidence type="ECO:0000313" key="4">
    <source>
        <dbReference type="EMBL" id="KAK4044678.1"/>
    </source>
</evidence>
<feature type="region of interest" description="Disordered" evidence="1">
    <location>
        <begin position="792"/>
        <end position="811"/>
    </location>
</feature>
<dbReference type="Pfam" id="PF14613">
    <property type="entry name" value="HAM1_C"/>
    <property type="match status" value="1"/>
</dbReference>
<evidence type="ECO:0000313" key="5">
    <source>
        <dbReference type="Proteomes" id="UP001303115"/>
    </source>
</evidence>
<dbReference type="Pfam" id="PF19343">
    <property type="entry name" value="HAM1_N"/>
    <property type="match status" value="1"/>
</dbReference>
<proteinExistence type="predicted"/>
<feature type="compositionally biased region" description="Basic and acidic residues" evidence="1">
    <location>
        <begin position="203"/>
        <end position="217"/>
    </location>
</feature>
<evidence type="ECO:0000259" key="3">
    <source>
        <dbReference type="Pfam" id="PF19343"/>
    </source>
</evidence>